<proteinExistence type="predicted"/>
<reference evidence="1 2" key="1">
    <citation type="submission" date="2023-11" db="EMBL/GenBank/DDBJ databases">
        <authorList>
            <person name="Hedman E."/>
            <person name="Englund M."/>
            <person name="Stromberg M."/>
            <person name="Nyberg Akerstrom W."/>
            <person name="Nylinder S."/>
            <person name="Jareborg N."/>
            <person name="Kallberg Y."/>
            <person name="Kronander E."/>
        </authorList>
    </citation>
    <scope>NUCLEOTIDE SEQUENCE [LARGE SCALE GENOMIC DNA]</scope>
</reference>
<dbReference type="AlphaFoldDB" id="A0AAV1LAZ0"/>
<keyword evidence="2" id="KW-1185">Reference proteome</keyword>
<dbReference type="PANTHER" id="PTHR32344:SF1">
    <property type="entry name" value="U1-TYPE DOMAIN-CONTAINING PROTEIN"/>
    <property type="match status" value="1"/>
</dbReference>
<dbReference type="Proteomes" id="UP001314205">
    <property type="component" value="Unassembled WGS sequence"/>
</dbReference>
<sequence length="159" mass="18572">MPKEKQPLRFKLEKYRFFSAYEKSISTEKRFLISQHVCTSKHKQNITRKNKFKQQFFTDAVANNSQSSTFSKELCEAMISADIPLWKLNHFPFKQFMEKHSGKRISVESTLRKNYLSVIYENCLASIREYINDGPICITIDETTDSKKLQILKTGAFAV</sequence>
<evidence type="ECO:0008006" key="3">
    <source>
        <dbReference type="Google" id="ProtNLM"/>
    </source>
</evidence>
<name>A0AAV1LAZ0_9NEOP</name>
<comment type="caution">
    <text evidence="1">The sequence shown here is derived from an EMBL/GenBank/DDBJ whole genome shotgun (WGS) entry which is preliminary data.</text>
</comment>
<evidence type="ECO:0000313" key="2">
    <source>
        <dbReference type="Proteomes" id="UP001314205"/>
    </source>
</evidence>
<dbReference type="EMBL" id="CAVLGL010000087">
    <property type="protein sequence ID" value="CAK1592523.1"/>
    <property type="molecule type" value="Genomic_DNA"/>
</dbReference>
<dbReference type="GO" id="GO:0003690">
    <property type="term" value="F:double-stranded DNA binding"/>
    <property type="evidence" value="ECO:0007669"/>
    <property type="project" value="InterPro"/>
</dbReference>
<organism evidence="1 2">
    <name type="scientific">Parnassius mnemosyne</name>
    <name type="common">clouded apollo</name>
    <dbReference type="NCBI Taxonomy" id="213953"/>
    <lineage>
        <taxon>Eukaryota</taxon>
        <taxon>Metazoa</taxon>
        <taxon>Ecdysozoa</taxon>
        <taxon>Arthropoda</taxon>
        <taxon>Hexapoda</taxon>
        <taxon>Insecta</taxon>
        <taxon>Pterygota</taxon>
        <taxon>Neoptera</taxon>
        <taxon>Endopterygota</taxon>
        <taxon>Lepidoptera</taxon>
        <taxon>Glossata</taxon>
        <taxon>Ditrysia</taxon>
        <taxon>Papilionoidea</taxon>
        <taxon>Papilionidae</taxon>
        <taxon>Parnassiinae</taxon>
        <taxon>Parnassini</taxon>
        <taxon>Parnassius</taxon>
        <taxon>Driopa</taxon>
    </lineage>
</organism>
<protein>
    <recommendedName>
        <fullName evidence="3">Transposase</fullName>
    </recommendedName>
</protein>
<dbReference type="PANTHER" id="PTHR32344">
    <property type="entry name" value="U1-TYPE DOMAIN-CONTAINING PROTEIN"/>
    <property type="match status" value="1"/>
</dbReference>
<dbReference type="GO" id="GO:0006357">
    <property type="term" value="P:regulation of transcription by RNA polymerase II"/>
    <property type="evidence" value="ECO:0007669"/>
    <property type="project" value="InterPro"/>
</dbReference>
<evidence type="ECO:0000313" key="1">
    <source>
        <dbReference type="EMBL" id="CAK1592523.1"/>
    </source>
</evidence>
<dbReference type="InterPro" id="IPR033375">
    <property type="entry name" value="Cggbp1"/>
</dbReference>
<dbReference type="GO" id="GO:0005634">
    <property type="term" value="C:nucleus"/>
    <property type="evidence" value="ECO:0007669"/>
    <property type="project" value="InterPro"/>
</dbReference>
<accession>A0AAV1LAZ0</accession>
<gene>
    <name evidence="1" type="ORF">PARMNEM_LOCUS12461</name>
</gene>